<organism evidence="2 3">
    <name type="scientific">Adiantum capillus-veneris</name>
    <name type="common">Maidenhair fern</name>
    <dbReference type="NCBI Taxonomy" id="13818"/>
    <lineage>
        <taxon>Eukaryota</taxon>
        <taxon>Viridiplantae</taxon>
        <taxon>Streptophyta</taxon>
        <taxon>Embryophyta</taxon>
        <taxon>Tracheophyta</taxon>
        <taxon>Polypodiopsida</taxon>
        <taxon>Polypodiidae</taxon>
        <taxon>Polypodiales</taxon>
        <taxon>Pteridineae</taxon>
        <taxon>Pteridaceae</taxon>
        <taxon>Vittarioideae</taxon>
        <taxon>Adiantum</taxon>
    </lineage>
</organism>
<keyword evidence="3" id="KW-1185">Reference proteome</keyword>
<evidence type="ECO:0000313" key="3">
    <source>
        <dbReference type="Proteomes" id="UP000886520"/>
    </source>
</evidence>
<dbReference type="PANTHER" id="PTHR46667">
    <property type="entry name" value="OS05G0182700 PROTEIN"/>
    <property type="match status" value="1"/>
</dbReference>
<proteinExistence type="predicted"/>
<name>A0A9D4USS0_ADICA</name>
<feature type="domain" description="DUF1664" evidence="1">
    <location>
        <begin position="94"/>
        <end position="215"/>
    </location>
</feature>
<accession>A0A9D4USS0</accession>
<protein>
    <recommendedName>
        <fullName evidence="1">DUF1664 domain-containing protein</fullName>
    </recommendedName>
</protein>
<dbReference type="PANTHER" id="PTHR46667:SF6">
    <property type="entry name" value="OS01G0185100 PROTEIN"/>
    <property type="match status" value="1"/>
</dbReference>
<dbReference type="Proteomes" id="UP000886520">
    <property type="component" value="Chromosome 11"/>
</dbReference>
<evidence type="ECO:0000259" key="1">
    <source>
        <dbReference type="Pfam" id="PF07889"/>
    </source>
</evidence>
<sequence>MAMAIQTGIPTSKVIILILGAGMAGPMVLGKTSLSGVITSIQEALSKPGNGEAGQSSDNAAIQAQILRLAQEVRQLYGGRQITVVNGSEQNNSLSSYIIPIAVVGAAGYCYMWWKGWSFSDIMYVTKQNMANAVSSFTKQLEQVSAAVAAAKKHLTQRMEKLNEKLDEQKAVTGAIKFEVSEVRENLAQMGFDIESVQQLVEGLGTKIDKIEGKQDLTNAGVVYLCHFVQGLAGGQRPELLQASSVKARLDRSPSGFGQSGLKELQYFTHALQSNELSNAHDGLLWAIIYCMAFKMIYAQYTQSFSKYRQIDKSTSRKESCCVRIFS</sequence>
<dbReference type="InterPro" id="IPR012458">
    <property type="entry name" value="DUF1664"/>
</dbReference>
<dbReference type="EMBL" id="JABFUD020000011">
    <property type="protein sequence ID" value="KAI5073408.1"/>
    <property type="molecule type" value="Genomic_DNA"/>
</dbReference>
<gene>
    <name evidence="2" type="ORF">GOP47_0011421</name>
</gene>
<dbReference type="AlphaFoldDB" id="A0A9D4USS0"/>
<dbReference type="OrthoDB" id="544175at2759"/>
<evidence type="ECO:0000313" key="2">
    <source>
        <dbReference type="EMBL" id="KAI5073408.1"/>
    </source>
</evidence>
<reference evidence="2" key="1">
    <citation type="submission" date="2021-01" db="EMBL/GenBank/DDBJ databases">
        <title>Adiantum capillus-veneris genome.</title>
        <authorList>
            <person name="Fang Y."/>
            <person name="Liao Q."/>
        </authorList>
    </citation>
    <scope>NUCLEOTIDE SEQUENCE</scope>
    <source>
        <strain evidence="2">H3</strain>
        <tissue evidence="2">Leaf</tissue>
    </source>
</reference>
<dbReference type="Pfam" id="PF07889">
    <property type="entry name" value="DUF1664"/>
    <property type="match status" value="1"/>
</dbReference>
<comment type="caution">
    <text evidence="2">The sequence shown here is derived from an EMBL/GenBank/DDBJ whole genome shotgun (WGS) entry which is preliminary data.</text>
</comment>